<feature type="domain" description="HTH marR-type" evidence="1">
    <location>
        <begin position="40"/>
        <end position="84"/>
    </location>
</feature>
<dbReference type="InterPro" id="IPR036388">
    <property type="entry name" value="WH-like_DNA-bd_sf"/>
</dbReference>
<protein>
    <recommendedName>
        <fullName evidence="1">HTH marR-type domain-containing protein</fullName>
    </recommendedName>
</protein>
<dbReference type="PANTHER" id="PTHR33164:SF57">
    <property type="entry name" value="MARR-FAMILY TRANSCRIPTIONAL REGULATOR"/>
    <property type="match status" value="1"/>
</dbReference>
<dbReference type="EMBL" id="BONX01000028">
    <property type="protein sequence ID" value="GIG97643.1"/>
    <property type="molecule type" value="Genomic_DNA"/>
</dbReference>
<dbReference type="InterPro" id="IPR039422">
    <property type="entry name" value="MarR/SlyA-like"/>
</dbReference>
<gene>
    <name evidence="2" type="ORF">Pma05_42160</name>
</gene>
<dbReference type="PRINTS" id="PR00598">
    <property type="entry name" value="HTHMARR"/>
</dbReference>
<dbReference type="Proteomes" id="UP000621500">
    <property type="component" value="Unassembled WGS sequence"/>
</dbReference>
<dbReference type="InterPro" id="IPR000835">
    <property type="entry name" value="HTH_MarR-typ"/>
</dbReference>
<keyword evidence="3" id="KW-1185">Reference proteome</keyword>
<comment type="caution">
    <text evidence="2">The sequence shown here is derived from an EMBL/GenBank/DDBJ whole genome shotgun (WGS) entry which is preliminary data.</text>
</comment>
<evidence type="ECO:0000259" key="1">
    <source>
        <dbReference type="Pfam" id="PF12802"/>
    </source>
</evidence>
<sequence length="146" mass="15822">MASGGQVLFSFVRYWSRRWTGAGLGVDAERGRDVMVVEAVAALTGRGVVASVNDVARELGVDQSGASRMVSRAERLGLLARVRPSTVGGATAITVTSEGRDLLRAAHAWQEEVLRTLTADWSRDEVRTLVDLMGRLVEAQNRLDAR</sequence>
<name>A0ABQ4ESK4_9ACTN</name>
<proteinExistence type="predicted"/>
<evidence type="ECO:0000313" key="2">
    <source>
        <dbReference type="EMBL" id="GIG97643.1"/>
    </source>
</evidence>
<dbReference type="InterPro" id="IPR036390">
    <property type="entry name" value="WH_DNA-bd_sf"/>
</dbReference>
<dbReference type="SUPFAM" id="SSF46785">
    <property type="entry name" value="Winged helix' DNA-binding domain"/>
    <property type="match status" value="1"/>
</dbReference>
<evidence type="ECO:0000313" key="3">
    <source>
        <dbReference type="Proteomes" id="UP000621500"/>
    </source>
</evidence>
<organism evidence="2 3">
    <name type="scientific">Plantactinospora mayteni</name>
    <dbReference type="NCBI Taxonomy" id="566021"/>
    <lineage>
        <taxon>Bacteria</taxon>
        <taxon>Bacillati</taxon>
        <taxon>Actinomycetota</taxon>
        <taxon>Actinomycetes</taxon>
        <taxon>Micromonosporales</taxon>
        <taxon>Micromonosporaceae</taxon>
        <taxon>Plantactinospora</taxon>
    </lineage>
</organism>
<dbReference type="Pfam" id="PF12802">
    <property type="entry name" value="MarR_2"/>
    <property type="match status" value="1"/>
</dbReference>
<reference evidence="2 3" key="1">
    <citation type="submission" date="2021-01" db="EMBL/GenBank/DDBJ databases">
        <title>Whole genome shotgun sequence of Plantactinospora mayteni NBRC 109088.</title>
        <authorList>
            <person name="Komaki H."/>
            <person name="Tamura T."/>
        </authorList>
    </citation>
    <scope>NUCLEOTIDE SEQUENCE [LARGE SCALE GENOMIC DNA]</scope>
    <source>
        <strain evidence="2 3">NBRC 109088</strain>
    </source>
</reference>
<accession>A0ABQ4ESK4</accession>
<dbReference type="RefSeq" id="WP_203859130.1">
    <property type="nucleotide sequence ID" value="NZ_BAAAZQ010000013.1"/>
</dbReference>
<dbReference type="Gene3D" id="1.10.10.10">
    <property type="entry name" value="Winged helix-like DNA-binding domain superfamily/Winged helix DNA-binding domain"/>
    <property type="match status" value="1"/>
</dbReference>
<dbReference type="PANTHER" id="PTHR33164">
    <property type="entry name" value="TRANSCRIPTIONAL REGULATOR, MARR FAMILY"/>
    <property type="match status" value="1"/>
</dbReference>